<keyword evidence="2" id="KW-1185">Reference proteome</keyword>
<proteinExistence type="predicted"/>
<dbReference type="InterPro" id="IPR003787">
    <property type="entry name" value="Sulphur_relay_DsrE/F-like"/>
</dbReference>
<organism evidence="1 2">
    <name type="scientific">Alteromonas sediminis</name>
    <dbReference type="NCBI Taxonomy" id="2259342"/>
    <lineage>
        <taxon>Bacteria</taxon>
        <taxon>Pseudomonadati</taxon>
        <taxon>Pseudomonadota</taxon>
        <taxon>Gammaproteobacteria</taxon>
        <taxon>Alteromonadales</taxon>
        <taxon>Alteromonadaceae</taxon>
        <taxon>Alteromonas/Salinimonas group</taxon>
        <taxon>Alteromonas</taxon>
    </lineage>
</organism>
<reference evidence="1 2" key="1">
    <citation type="submission" date="2018-11" db="EMBL/GenBank/DDBJ databases">
        <authorList>
            <person name="Ye M.-Q."/>
            <person name="Du Z.-J."/>
        </authorList>
    </citation>
    <scope>NUCLEOTIDE SEQUENCE [LARGE SCALE GENOMIC DNA]</scope>
    <source>
        <strain evidence="1 2">U0105</strain>
    </source>
</reference>
<dbReference type="InterPro" id="IPR027396">
    <property type="entry name" value="DsrEFH-like"/>
</dbReference>
<dbReference type="AlphaFoldDB" id="A0A3N5Y3M1"/>
<dbReference type="Pfam" id="PF02635">
    <property type="entry name" value="DsrE"/>
    <property type="match status" value="1"/>
</dbReference>
<dbReference type="RefSeq" id="WP_124027336.1">
    <property type="nucleotide sequence ID" value="NZ_JBHRSN010000015.1"/>
</dbReference>
<evidence type="ECO:0000313" key="2">
    <source>
        <dbReference type="Proteomes" id="UP000275281"/>
    </source>
</evidence>
<dbReference type="Proteomes" id="UP000275281">
    <property type="component" value="Unassembled WGS sequence"/>
</dbReference>
<dbReference type="EMBL" id="RPOK01000002">
    <property type="protein sequence ID" value="RPJ67436.1"/>
    <property type="molecule type" value="Genomic_DNA"/>
</dbReference>
<comment type="caution">
    <text evidence="1">The sequence shown here is derived from an EMBL/GenBank/DDBJ whole genome shotgun (WGS) entry which is preliminary data.</text>
</comment>
<name>A0A3N5Y3M1_9ALTE</name>
<protein>
    <submittedName>
        <fullName evidence="1">Uncharacterized protein</fullName>
    </submittedName>
</protein>
<evidence type="ECO:0000313" key="1">
    <source>
        <dbReference type="EMBL" id="RPJ67436.1"/>
    </source>
</evidence>
<dbReference type="Gene3D" id="3.40.1260.10">
    <property type="entry name" value="DsrEFH-like"/>
    <property type="match status" value="1"/>
</dbReference>
<dbReference type="OrthoDB" id="9787483at2"/>
<accession>A0A3N5Y3M1</accession>
<gene>
    <name evidence="1" type="ORF">DRW07_07910</name>
</gene>
<dbReference type="SUPFAM" id="SSF75169">
    <property type="entry name" value="DsrEFH-like"/>
    <property type="match status" value="1"/>
</dbReference>
<sequence length="112" mass="12561">MHQRKVAVFVTAPASDLEKSKKALQMCLDVVHTQTLVDHVFFYFDAAYNAAPDAMFHEAWNQFSSDFSIPLIACSTLAENRGLHADAAGRFTFAGLSEFYSRLHHCHEVIQA</sequence>